<reference evidence="2" key="1">
    <citation type="submission" date="2020-08" db="EMBL/GenBank/DDBJ databases">
        <title>Multicomponent nature underlies the extraordinary mechanical properties of spider dragline silk.</title>
        <authorList>
            <person name="Kono N."/>
            <person name="Nakamura H."/>
            <person name="Mori M."/>
            <person name="Yoshida Y."/>
            <person name="Ohtoshi R."/>
            <person name="Malay A.D."/>
            <person name="Moran D.A.P."/>
            <person name="Tomita M."/>
            <person name="Numata K."/>
            <person name="Arakawa K."/>
        </authorList>
    </citation>
    <scope>NUCLEOTIDE SEQUENCE</scope>
</reference>
<protein>
    <submittedName>
        <fullName evidence="2">Uncharacterized protein</fullName>
    </submittedName>
</protein>
<sequence length="113" mass="12954">MKNTIAFKDNKIKQSVEISQIRRWVLKCVSSNQMPATAVTMHCIKKFLDSKHNGISRLPETKLVIKKLIDSGRLVKIDGRITPGKTNRKHKHVSKNVSKSTRNRKIVKKSQLH</sequence>
<keyword evidence="3" id="KW-1185">Reference proteome</keyword>
<evidence type="ECO:0000313" key="2">
    <source>
        <dbReference type="EMBL" id="GFY62318.1"/>
    </source>
</evidence>
<evidence type="ECO:0000313" key="3">
    <source>
        <dbReference type="Proteomes" id="UP000886998"/>
    </source>
</evidence>
<feature type="compositionally biased region" description="Basic residues" evidence="1">
    <location>
        <begin position="101"/>
        <end position="113"/>
    </location>
</feature>
<dbReference type="EMBL" id="BMAV01014168">
    <property type="protein sequence ID" value="GFY62318.1"/>
    <property type="molecule type" value="Genomic_DNA"/>
</dbReference>
<proteinExistence type="predicted"/>
<gene>
    <name evidence="2" type="primary">AVEN_113945_1</name>
    <name evidence="2" type="ORF">TNIN_211261</name>
</gene>
<dbReference type="Proteomes" id="UP000886998">
    <property type="component" value="Unassembled WGS sequence"/>
</dbReference>
<feature type="region of interest" description="Disordered" evidence="1">
    <location>
        <begin position="80"/>
        <end position="113"/>
    </location>
</feature>
<accession>A0A8X6XYF4</accession>
<name>A0A8X6XYF4_9ARAC</name>
<comment type="caution">
    <text evidence="2">The sequence shown here is derived from an EMBL/GenBank/DDBJ whole genome shotgun (WGS) entry which is preliminary data.</text>
</comment>
<dbReference type="AlphaFoldDB" id="A0A8X6XYF4"/>
<organism evidence="2 3">
    <name type="scientific">Trichonephila inaurata madagascariensis</name>
    <dbReference type="NCBI Taxonomy" id="2747483"/>
    <lineage>
        <taxon>Eukaryota</taxon>
        <taxon>Metazoa</taxon>
        <taxon>Ecdysozoa</taxon>
        <taxon>Arthropoda</taxon>
        <taxon>Chelicerata</taxon>
        <taxon>Arachnida</taxon>
        <taxon>Araneae</taxon>
        <taxon>Araneomorphae</taxon>
        <taxon>Entelegynae</taxon>
        <taxon>Araneoidea</taxon>
        <taxon>Nephilidae</taxon>
        <taxon>Trichonephila</taxon>
        <taxon>Trichonephila inaurata</taxon>
    </lineage>
</organism>
<evidence type="ECO:0000256" key="1">
    <source>
        <dbReference type="SAM" id="MobiDB-lite"/>
    </source>
</evidence>